<feature type="compositionally biased region" description="Low complexity" evidence="1">
    <location>
        <begin position="22"/>
        <end position="37"/>
    </location>
</feature>
<dbReference type="Proteomes" id="UP001604277">
    <property type="component" value="Unassembled WGS sequence"/>
</dbReference>
<proteinExistence type="predicted"/>
<comment type="caution">
    <text evidence="2">The sequence shown here is derived from an EMBL/GenBank/DDBJ whole genome shotgun (WGS) entry which is preliminary data.</text>
</comment>
<evidence type="ECO:0000313" key="3">
    <source>
        <dbReference type="Proteomes" id="UP001604277"/>
    </source>
</evidence>
<name>A0ABD1WJI2_9LAMI</name>
<evidence type="ECO:0000256" key="1">
    <source>
        <dbReference type="SAM" id="MobiDB-lite"/>
    </source>
</evidence>
<sequence length="172" mass="20044">MDPTHEASVVSTSTARCRRGKNPSNRNSNNKDNTNSNKGKEKEHESRVRDIDRETERRSGLNIDSHIGDNDDNDSEEEPSIIQIYVDFLSSRIYFAVPISLSLRLFPQSFNQGVRCFDLKVRDPRCNFTKVIRNHEKVKSYRQRISLVTSEEEVRMKEETMEKLKRVAKKLQ</sequence>
<feature type="compositionally biased region" description="Basic and acidic residues" evidence="1">
    <location>
        <begin position="38"/>
        <end position="59"/>
    </location>
</feature>
<keyword evidence="3" id="KW-1185">Reference proteome</keyword>
<protein>
    <submittedName>
        <fullName evidence="2">E3 ubiquitin-protein ligase</fullName>
    </submittedName>
</protein>
<accession>A0ABD1WJI2</accession>
<dbReference type="EMBL" id="JBFOLJ010000003">
    <property type="protein sequence ID" value="KAL2549854.1"/>
    <property type="molecule type" value="Genomic_DNA"/>
</dbReference>
<evidence type="ECO:0000313" key="2">
    <source>
        <dbReference type="EMBL" id="KAL2549854.1"/>
    </source>
</evidence>
<organism evidence="2 3">
    <name type="scientific">Forsythia ovata</name>
    <dbReference type="NCBI Taxonomy" id="205694"/>
    <lineage>
        <taxon>Eukaryota</taxon>
        <taxon>Viridiplantae</taxon>
        <taxon>Streptophyta</taxon>
        <taxon>Embryophyta</taxon>
        <taxon>Tracheophyta</taxon>
        <taxon>Spermatophyta</taxon>
        <taxon>Magnoliopsida</taxon>
        <taxon>eudicotyledons</taxon>
        <taxon>Gunneridae</taxon>
        <taxon>Pentapetalae</taxon>
        <taxon>asterids</taxon>
        <taxon>lamiids</taxon>
        <taxon>Lamiales</taxon>
        <taxon>Oleaceae</taxon>
        <taxon>Forsythieae</taxon>
        <taxon>Forsythia</taxon>
    </lineage>
</organism>
<dbReference type="AlphaFoldDB" id="A0ABD1WJI2"/>
<reference evidence="3" key="1">
    <citation type="submission" date="2024-07" db="EMBL/GenBank/DDBJ databases">
        <title>Two chromosome-level genome assemblies of Korean endemic species Abeliophyllum distichum and Forsythia ovata (Oleaceae).</title>
        <authorList>
            <person name="Jang H."/>
        </authorList>
    </citation>
    <scope>NUCLEOTIDE SEQUENCE [LARGE SCALE GENOMIC DNA]</scope>
</reference>
<feature type="region of interest" description="Disordered" evidence="1">
    <location>
        <begin position="1"/>
        <end position="76"/>
    </location>
</feature>
<gene>
    <name evidence="2" type="ORF">Fot_11384</name>
</gene>